<evidence type="ECO:0000313" key="3">
    <source>
        <dbReference type="Proteomes" id="UP000634136"/>
    </source>
</evidence>
<feature type="region of interest" description="Disordered" evidence="1">
    <location>
        <begin position="252"/>
        <end position="271"/>
    </location>
</feature>
<keyword evidence="3" id="KW-1185">Reference proteome</keyword>
<protein>
    <submittedName>
        <fullName evidence="2">Protein LAX PANICLE 2-like isoform X1</fullName>
    </submittedName>
</protein>
<dbReference type="InterPro" id="IPR044171">
    <property type="entry name" value="LAX2-like"/>
</dbReference>
<evidence type="ECO:0000256" key="1">
    <source>
        <dbReference type="SAM" id="MobiDB-lite"/>
    </source>
</evidence>
<feature type="region of interest" description="Disordered" evidence="1">
    <location>
        <begin position="106"/>
        <end position="161"/>
    </location>
</feature>
<proteinExistence type="predicted"/>
<name>A0A834X6M8_9FABA</name>
<comment type="caution">
    <text evidence="2">The sequence shown here is derived from an EMBL/GenBank/DDBJ whole genome shotgun (WGS) entry which is preliminary data.</text>
</comment>
<dbReference type="EMBL" id="JAAIUW010000003">
    <property type="protein sequence ID" value="KAF7839064.1"/>
    <property type="molecule type" value="Genomic_DNA"/>
</dbReference>
<feature type="compositionally biased region" description="Low complexity" evidence="1">
    <location>
        <begin position="119"/>
        <end position="128"/>
    </location>
</feature>
<organism evidence="2 3">
    <name type="scientific">Senna tora</name>
    <dbReference type="NCBI Taxonomy" id="362788"/>
    <lineage>
        <taxon>Eukaryota</taxon>
        <taxon>Viridiplantae</taxon>
        <taxon>Streptophyta</taxon>
        <taxon>Embryophyta</taxon>
        <taxon>Tracheophyta</taxon>
        <taxon>Spermatophyta</taxon>
        <taxon>Magnoliopsida</taxon>
        <taxon>eudicotyledons</taxon>
        <taxon>Gunneridae</taxon>
        <taxon>Pentapetalae</taxon>
        <taxon>rosids</taxon>
        <taxon>fabids</taxon>
        <taxon>Fabales</taxon>
        <taxon>Fabaceae</taxon>
        <taxon>Caesalpinioideae</taxon>
        <taxon>Cassia clade</taxon>
        <taxon>Senna</taxon>
    </lineage>
</organism>
<dbReference type="OrthoDB" id="1434773at2759"/>
<accession>A0A834X6M8</accession>
<gene>
    <name evidence="2" type="ORF">G2W53_007546</name>
</gene>
<sequence>MTMLPPPHDDDDLSKQEDQKFENCVVEEEGGFGYGYGGFSCRRRDIQREGFGTSVHDVMSRVEVVEGYYNRSYKCYNNNSIWSSENSWAGNCDQNIIGVPIVMGDRQEEEEEEEKGRISSRSNSVSVSLNEAGGGGSSSKGTTTSNVQQAEKDEGGSSWLQLGIPSSQTLIHHKQEMELLPISSTSSTTPLVELDLLPAPPHPPLNPEHQACRPIMIQPQPHAQAQAQALEIRGAALMNMSYPASNMLFQQTPTTGGPPPPIHHHHHHQDSSSTWAFGPIPYMGMGMGLMPPPSSSSSFRSLPLHSHPHHHLASYFPRPFQFAPACDEAAGLGPGPGPSSNIRVVDPPRRPHSGIWFMLQASPTQAKEPFLPQIPKSYLRIK</sequence>
<reference evidence="2" key="1">
    <citation type="submission" date="2020-09" db="EMBL/GenBank/DDBJ databases">
        <title>Genome-Enabled Discovery of Anthraquinone Biosynthesis in Senna tora.</title>
        <authorList>
            <person name="Kang S.-H."/>
            <person name="Pandey R.P."/>
            <person name="Lee C.-M."/>
            <person name="Sim J.-S."/>
            <person name="Jeong J.-T."/>
            <person name="Choi B.-S."/>
            <person name="Jung M."/>
            <person name="Ginzburg D."/>
            <person name="Zhao K."/>
            <person name="Won S.Y."/>
            <person name="Oh T.-J."/>
            <person name="Yu Y."/>
            <person name="Kim N.-H."/>
            <person name="Lee O.R."/>
            <person name="Lee T.-H."/>
            <person name="Bashyal P."/>
            <person name="Kim T.-S."/>
            <person name="Lee W.-H."/>
            <person name="Kawkins C."/>
            <person name="Kim C.-K."/>
            <person name="Kim J.S."/>
            <person name="Ahn B.O."/>
            <person name="Rhee S.Y."/>
            <person name="Sohng J.K."/>
        </authorList>
    </citation>
    <scope>NUCLEOTIDE SEQUENCE</scope>
    <source>
        <tissue evidence="2">Leaf</tissue>
    </source>
</reference>
<dbReference type="PANTHER" id="PTHR47290:SF4">
    <property type="entry name" value="RING FINGER PROTEIN"/>
    <property type="match status" value="1"/>
</dbReference>
<evidence type="ECO:0000313" key="2">
    <source>
        <dbReference type="EMBL" id="KAF7839064.1"/>
    </source>
</evidence>
<dbReference type="AlphaFoldDB" id="A0A834X6M8"/>
<dbReference type="PANTHER" id="PTHR47290">
    <property type="entry name" value="RING FINGER PROTEIN"/>
    <property type="match status" value="1"/>
</dbReference>
<dbReference type="Proteomes" id="UP000634136">
    <property type="component" value="Unassembled WGS sequence"/>
</dbReference>